<keyword evidence="1" id="KW-0812">Transmembrane</keyword>
<evidence type="ECO:0000313" key="2">
    <source>
        <dbReference type="EMBL" id="QHU22153.1"/>
    </source>
</evidence>
<keyword evidence="1" id="KW-1133">Transmembrane helix</keyword>
<name>A0A6C0KY21_9ZZZZ</name>
<accession>A0A6C0KY21</accession>
<keyword evidence="1" id="KW-0472">Membrane</keyword>
<sequence length="144" mass="17003">MPTRRRNSTISEDMEPKRARMDCEDVQPISRFDNEITCIKSCCEYATRDIAGLNTIRLERKQTLFLEEIKEHIEMCENALGRIPWPHVQEACAAKLALHKADGVRIEKTFQQVIRRSRVQSMMYVIYFWVSIVFFCLLLLKGWF</sequence>
<dbReference type="EMBL" id="MN740998">
    <property type="protein sequence ID" value="QHU22153.1"/>
    <property type="molecule type" value="Genomic_DNA"/>
</dbReference>
<dbReference type="AlphaFoldDB" id="A0A6C0KY21"/>
<protein>
    <recommendedName>
        <fullName evidence="3">Transmembrane protein</fullName>
    </recommendedName>
</protein>
<proteinExistence type="predicted"/>
<evidence type="ECO:0000256" key="1">
    <source>
        <dbReference type="SAM" id="Phobius"/>
    </source>
</evidence>
<feature type="transmembrane region" description="Helical" evidence="1">
    <location>
        <begin position="124"/>
        <end position="143"/>
    </location>
</feature>
<evidence type="ECO:0008006" key="3">
    <source>
        <dbReference type="Google" id="ProtNLM"/>
    </source>
</evidence>
<reference evidence="2" key="1">
    <citation type="journal article" date="2020" name="Nature">
        <title>Giant virus diversity and host interactions through global metagenomics.</title>
        <authorList>
            <person name="Schulz F."/>
            <person name="Roux S."/>
            <person name="Paez-Espino D."/>
            <person name="Jungbluth S."/>
            <person name="Walsh D.A."/>
            <person name="Denef V.J."/>
            <person name="McMahon K.D."/>
            <person name="Konstantinidis K.T."/>
            <person name="Eloe-Fadrosh E.A."/>
            <person name="Kyrpides N.C."/>
            <person name="Woyke T."/>
        </authorList>
    </citation>
    <scope>NUCLEOTIDE SEQUENCE</scope>
    <source>
        <strain evidence="2">GVMAG-S-3300013286-35</strain>
    </source>
</reference>
<organism evidence="2">
    <name type="scientific">viral metagenome</name>
    <dbReference type="NCBI Taxonomy" id="1070528"/>
    <lineage>
        <taxon>unclassified sequences</taxon>
        <taxon>metagenomes</taxon>
        <taxon>organismal metagenomes</taxon>
    </lineage>
</organism>